<dbReference type="EMBL" id="BKCP01007726">
    <property type="protein sequence ID" value="GER46923.1"/>
    <property type="molecule type" value="Genomic_DNA"/>
</dbReference>
<protein>
    <submittedName>
        <fullName evidence="2">Sulfite exporter TauE/SafE family protein</fullName>
    </submittedName>
</protein>
<sequence length="231" mass="26117">MRSGAASSSTGKSEVKLLLLLPFSSPLLLMLLSAIYMSESRRAQDITNGVANNYPILENTCYSNSNCPSSTDHQENREVQQQCAYGIREENPEIELNLHHFHPRLLQKIPRDEQERKTALERRRRSYIEILAGIALLIGYYTTVGPEMAERHNAMMSRYIDSKPFLPQPTATSNKIFFLNSSVVGAQNYDEAFVFSALCLFNPALGRVNFVTLWSASSQRLPRNSTPVDQR</sequence>
<feature type="transmembrane region" description="Helical" evidence="1">
    <location>
        <begin position="126"/>
        <end position="143"/>
    </location>
</feature>
<comment type="caution">
    <text evidence="2">The sequence shown here is derived from an EMBL/GenBank/DDBJ whole genome shotgun (WGS) entry which is preliminary data.</text>
</comment>
<gene>
    <name evidence="2" type="ORF">STAS_23994</name>
</gene>
<feature type="transmembrane region" description="Helical" evidence="1">
    <location>
        <begin position="17"/>
        <end position="37"/>
    </location>
</feature>
<keyword evidence="1" id="KW-0472">Membrane</keyword>
<dbReference type="AlphaFoldDB" id="A0A5A7QNJ3"/>
<organism evidence="2 3">
    <name type="scientific">Striga asiatica</name>
    <name type="common">Asiatic witchweed</name>
    <name type="synonym">Buchnera asiatica</name>
    <dbReference type="NCBI Taxonomy" id="4170"/>
    <lineage>
        <taxon>Eukaryota</taxon>
        <taxon>Viridiplantae</taxon>
        <taxon>Streptophyta</taxon>
        <taxon>Embryophyta</taxon>
        <taxon>Tracheophyta</taxon>
        <taxon>Spermatophyta</taxon>
        <taxon>Magnoliopsida</taxon>
        <taxon>eudicotyledons</taxon>
        <taxon>Gunneridae</taxon>
        <taxon>Pentapetalae</taxon>
        <taxon>asterids</taxon>
        <taxon>lamiids</taxon>
        <taxon>Lamiales</taxon>
        <taxon>Orobanchaceae</taxon>
        <taxon>Buchnereae</taxon>
        <taxon>Striga</taxon>
    </lineage>
</organism>
<name>A0A5A7QNJ3_STRAF</name>
<evidence type="ECO:0000256" key="1">
    <source>
        <dbReference type="SAM" id="Phobius"/>
    </source>
</evidence>
<keyword evidence="3" id="KW-1185">Reference proteome</keyword>
<proteinExistence type="predicted"/>
<evidence type="ECO:0000313" key="3">
    <source>
        <dbReference type="Proteomes" id="UP000325081"/>
    </source>
</evidence>
<dbReference type="Proteomes" id="UP000325081">
    <property type="component" value="Unassembled WGS sequence"/>
</dbReference>
<evidence type="ECO:0000313" key="2">
    <source>
        <dbReference type="EMBL" id="GER46923.1"/>
    </source>
</evidence>
<keyword evidence="1" id="KW-1133">Transmembrane helix</keyword>
<keyword evidence="1" id="KW-0812">Transmembrane</keyword>
<reference evidence="3" key="1">
    <citation type="journal article" date="2019" name="Curr. Biol.">
        <title>Genome Sequence of Striga asiatica Provides Insight into the Evolution of Plant Parasitism.</title>
        <authorList>
            <person name="Yoshida S."/>
            <person name="Kim S."/>
            <person name="Wafula E.K."/>
            <person name="Tanskanen J."/>
            <person name="Kim Y.M."/>
            <person name="Honaas L."/>
            <person name="Yang Z."/>
            <person name="Spallek T."/>
            <person name="Conn C.E."/>
            <person name="Ichihashi Y."/>
            <person name="Cheong K."/>
            <person name="Cui S."/>
            <person name="Der J.P."/>
            <person name="Gundlach H."/>
            <person name="Jiao Y."/>
            <person name="Hori C."/>
            <person name="Ishida J.K."/>
            <person name="Kasahara H."/>
            <person name="Kiba T."/>
            <person name="Kim M.S."/>
            <person name="Koo N."/>
            <person name="Laohavisit A."/>
            <person name="Lee Y.H."/>
            <person name="Lumba S."/>
            <person name="McCourt P."/>
            <person name="Mortimer J.C."/>
            <person name="Mutuku J.M."/>
            <person name="Nomura T."/>
            <person name="Sasaki-Sekimoto Y."/>
            <person name="Seto Y."/>
            <person name="Wang Y."/>
            <person name="Wakatake T."/>
            <person name="Sakakibara H."/>
            <person name="Demura T."/>
            <person name="Yamaguchi S."/>
            <person name="Yoneyama K."/>
            <person name="Manabe R.I."/>
            <person name="Nelson D.C."/>
            <person name="Schulman A.H."/>
            <person name="Timko M.P."/>
            <person name="dePamphilis C.W."/>
            <person name="Choi D."/>
            <person name="Shirasu K."/>
        </authorList>
    </citation>
    <scope>NUCLEOTIDE SEQUENCE [LARGE SCALE GENOMIC DNA]</scope>
    <source>
        <strain evidence="3">cv. UVA1</strain>
    </source>
</reference>
<accession>A0A5A7QNJ3</accession>